<reference evidence="2" key="2">
    <citation type="submission" date="2021-02" db="EMBL/GenBank/DDBJ databases">
        <authorList>
            <person name="Kimball J.A."/>
            <person name="Haas M.W."/>
            <person name="Macchietto M."/>
            <person name="Kono T."/>
            <person name="Duquette J."/>
            <person name="Shao M."/>
        </authorList>
    </citation>
    <scope>NUCLEOTIDE SEQUENCE</scope>
    <source>
        <tissue evidence="2">Fresh leaf tissue</tissue>
    </source>
</reference>
<dbReference type="EMBL" id="JAAALK010000282">
    <property type="protein sequence ID" value="KAG8078821.1"/>
    <property type="molecule type" value="Genomic_DNA"/>
</dbReference>
<protein>
    <submittedName>
        <fullName evidence="2">Uncharacterized protein</fullName>
    </submittedName>
</protein>
<reference evidence="2" key="1">
    <citation type="journal article" date="2021" name="bioRxiv">
        <title>Whole Genome Assembly and Annotation of Northern Wild Rice, Zizania palustris L., Supports a Whole Genome Duplication in the Zizania Genus.</title>
        <authorList>
            <person name="Haas M."/>
            <person name="Kono T."/>
            <person name="Macchietto M."/>
            <person name="Millas R."/>
            <person name="McGilp L."/>
            <person name="Shao M."/>
            <person name="Duquette J."/>
            <person name="Hirsch C.N."/>
            <person name="Kimball J."/>
        </authorList>
    </citation>
    <scope>NUCLEOTIDE SEQUENCE</scope>
    <source>
        <tissue evidence="2">Fresh leaf tissue</tissue>
    </source>
</reference>
<name>A0A8J5SM43_ZIZPA</name>
<comment type="caution">
    <text evidence="2">The sequence shown here is derived from an EMBL/GenBank/DDBJ whole genome shotgun (WGS) entry which is preliminary data.</text>
</comment>
<sequence length="195" mass="20787">MASKLAQVTSYTSSTKPKSSTDASTPTWYRSQATCLHHSILHSCRGACSVVHHRNRRLGVRLAGQHPRVAYRRHYRADTCAAQSPKGMSKCCLDSTRAKWGLLWHGSHTFGGVGEHDLRGYRGWAAARANLSDGDALASEGGVKAGDAIGGGRRRGGDGWGRGIRGQRGCGSGICGETTAGLGTESGRGKRARRR</sequence>
<feature type="region of interest" description="Disordered" evidence="1">
    <location>
        <begin position="1"/>
        <end position="25"/>
    </location>
</feature>
<dbReference type="AlphaFoldDB" id="A0A8J5SM43"/>
<organism evidence="2 3">
    <name type="scientific">Zizania palustris</name>
    <name type="common">Northern wild rice</name>
    <dbReference type="NCBI Taxonomy" id="103762"/>
    <lineage>
        <taxon>Eukaryota</taxon>
        <taxon>Viridiplantae</taxon>
        <taxon>Streptophyta</taxon>
        <taxon>Embryophyta</taxon>
        <taxon>Tracheophyta</taxon>
        <taxon>Spermatophyta</taxon>
        <taxon>Magnoliopsida</taxon>
        <taxon>Liliopsida</taxon>
        <taxon>Poales</taxon>
        <taxon>Poaceae</taxon>
        <taxon>BOP clade</taxon>
        <taxon>Oryzoideae</taxon>
        <taxon>Oryzeae</taxon>
        <taxon>Zizaniinae</taxon>
        <taxon>Zizania</taxon>
    </lineage>
</organism>
<evidence type="ECO:0000313" key="3">
    <source>
        <dbReference type="Proteomes" id="UP000729402"/>
    </source>
</evidence>
<feature type="compositionally biased region" description="Low complexity" evidence="1">
    <location>
        <begin position="9"/>
        <end position="25"/>
    </location>
</feature>
<keyword evidence="3" id="KW-1185">Reference proteome</keyword>
<accession>A0A8J5SM43</accession>
<gene>
    <name evidence="2" type="ORF">GUJ93_ZPchr0007g3091</name>
</gene>
<proteinExistence type="predicted"/>
<dbReference type="Proteomes" id="UP000729402">
    <property type="component" value="Unassembled WGS sequence"/>
</dbReference>
<evidence type="ECO:0000313" key="2">
    <source>
        <dbReference type="EMBL" id="KAG8078821.1"/>
    </source>
</evidence>
<evidence type="ECO:0000256" key="1">
    <source>
        <dbReference type="SAM" id="MobiDB-lite"/>
    </source>
</evidence>